<name>A0A5N4D0M4_CAMDR</name>
<dbReference type="AlphaFoldDB" id="A0A5N4D0M4"/>
<dbReference type="FunFam" id="1.20.140.10:FF:000023">
    <property type="entry name" value="Acyl-CoA dehydrogenase family member 9"/>
    <property type="match status" value="1"/>
</dbReference>
<proteinExistence type="predicted"/>
<keyword evidence="2" id="KW-0560">Oxidoreductase</keyword>
<protein>
    <submittedName>
        <fullName evidence="4">Acyl-CoA dehydrogenase family member 9</fullName>
    </submittedName>
</protein>
<reference evidence="4 5" key="1">
    <citation type="journal article" date="2019" name="Mol. Ecol. Resour.">
        <title>Improving Illumina assemblies with Hi-C and long reads: an example with the North African dromedary.</title>
        <authorList>
            <person name="Elbers J.P."/>
            <person name="Rogers M.F."/>
            <person name="Perelman P.L."/>
            <person name="Proskuryakova A.A."/>
            <person name="Serdyukova N.A."/>
            <person name="Johnson W.E."/>
            <person name="Horin P."/>
            <person name="Corander J."/>
            <person name="Murphy D."/>
            <person name="Burger P.A."/>
        </authorList>
    </citation>
    <scope>NUCLEOTIDE SEQUENCE [LARGE SCALE GENOMIC DNA]</scope>
    <source>
        <strain evidence="4">Drom800</strain>
        <tissue evidence="4">Blood</tissue>
    </source>
</reference>
<gene>
    <name evidence="4" type="ORF">Cadr_000020746</name>
</gene>
<dbReference type="EMBL" id="JWIN03000017">
    <property type="protein sequence ID" value="KAB1264626.1"/>
    <property type="molecule type" value="Genomic_DNA"/>
</dbReference>
<dbReference type="Proteomes" id="UP000299084">
    <property type="component" value="Unassembled WGS sequence"/>
</dbReference>
<dbReference type="Pfam" id="PF21343">
    <property type="entry name" value="ACAD9-ACADV_C"/>
    <property type="match status" value="1"/>
</dbReference>
<accession>A0A5N4D0M4</accession>
<dbReference type="Gene3D" id="1.20.140.10">
    <property type="entry name" value="Butyryl-CoA Dehydrogenase, subunit A, domain 3"/>
    <property type="match status" value="2"/>
</dbReference>
<evidence type="ECO:0000256" key="2">
    <source>
        <dbReference type="ARBA" id="ARBA00023002"/>
    </source>
</evidence>
<keyword evidence="5" id="KW-1185">Reference proteome</keyword>
<evidence type="ECO:0000313" key="5">
    <source>
        <dbReference type="Proteomes" id="UP000299084"/>
    </source>
</evidence>
<keyword evidence="1" id="KW-0809">Transit peptide</keyword>
<evidence type="ECO:0000256" key="1">
    <source>
        <dbReference type="ARBA" id="ARBA00022946"/>
    </source>
</evidence>
<comment type="caution">
    <text evidence="4">The sequence shown here is derived from an EMBL/GenBank/DDBJ whole genome shotgun (WGS) entry which is preliminary data.</text>
</comment>
<evidence type="ECO:0000259" key="3">
    <source>
        <dbReference type="Pfam" id="PF21343"/>
    </source>
</evidence>
<dbReference type="GO" id="GO:0016491">
    <property type="term" value="F:oxidoreductase activity"/>
    <property type="evidence" value="ECO:0007669"/>
    <property type="project" value="UniProtKB-KW"/>
</dbReference>
<dbReference type="InterPro" id="IPR049448">
    <property type="entry name" value="ACAD9/ACADV-like_C"/>
</dbReference>
<organism evidence="4 5">
    <name type="scientific">Camelus dromedarius</name>
    <name type="common">Dromedary</name>
    <name type="synonym">Arabian camel</name>
    <dbReference type="NCBI Taxonomy" id="9838"/>
    <lineage>
        <taxon>Eukaryota</taxon>
        <taxon>Metazoa</taxon>
        <taxon>Chordata</taxon>
        <taxon>Craniata</taxon>
        <taxon>Vertebrata</taxon>
        <taxon>Euteleostomi</taxon>
        <taxon>Mammalia</taxon>
        <taxon>Eutheria</taxon>
        <taxon>Laurasiatheria</taxon>
        <taxon>Artiodactyla</taxon>
        <taxon>Tylopoda</taxon>
        <taxon>Camelidae</taxon>
        <taxon>Camelus</taxon>
    </lineage>
</organism>
<evidence type="ECO:0000313" key="4">
    <source>
        <dbReference type="EMBL" id="KAB1264626.1"/>
    </source>
</evidence>
<feature type="domain" description="ACAD9/ACADV-like C-terminal" evidence="3">
    <location>
        <begin position="103"/>
        <end position="192"/>
    </location>
</feature>
<sequence>MLLEVGACSGASGHGAWALCSELKQGNVTTVMETIGRRLQDSLGRGVDLGLTGKLGAVHPSVADGAHRLEENVYHFGRTVETLLLRFGKVPGAASHHPALCSQTIVEEQLVLKRVANVLINLFGMTAVLSRASRSIRLGLRNHDHEVLLASVFCAEAYHQNLFTLSQLDKHAPENLDEHIKKVSQQILEKRAYLCTHPLDRTS</sequence>